<dbReference type="GO" id="GO:0005737">
    <property type="term" value="C:cytoplasm"/>
    <property type="evidence" value="ECO:0007669"/>
    <property type="project" value="TreeGrafter"/>
</dbReference>
<dbReference type="AlphaFoldDB" id="A0AAW1PXH4"/>
<evidence type="ECO:0000313" key="4">
    <source>
        <dbReference type="Proteomes" id="UP001465755"/>
    </source>
</evidence>
<dbReference type="Proteomes" id="UP001465755">
    <property type="component" value="Unassembled WGS sequence"/>
</dbReference>
<comment type="caution">
    <text evidence="3">The sequence shown here is derived from an EMBL/GenBank/DDBJ whole genome shotgun (WGS) entry which is preliminary data.</text>
</comment>
<feature type="domain" description="Protein kinase" evidence="2">
    <location>
        <begin position="85"/>
        <end position="451"/>
    </location>
</feature>
<dbReference type="EMBL" id="JALJOQ010000004">
    <property type="protein sequence ID" value="KAK9813497.1"/>
    <property type="molecule type" value="Genomic_DNA"/>
</dbReference>
<accession>A0AAW1PXH4</accession>
<dbReference type="Pfam" id="PF00069">
    <property type="entry name" value="Pkinase"/>
    <property type="match status" value="1"/>
</dbReference>
<dbReference type="SUPFAM" id="SSF56112">
    <property type="entry name" value="Protein kinase-like (PK-like)"/>
    <property type="match status" value="1"/>
</dbReference>
<protein>
    <recommendedName>
        <fullName evidence="2">Protein kinase domain-containing protein</fullName>
    </recommendedName>
</protein>
<keyword evidence="4" id="KW-1185">Reference proteome</keyword>
<evidence type="ECO:0000313" key="3">
    <source>
        <dbReference type="EMBL" id="KAK9813497.1"/>
    </source>
</evidence>
<dbReference type="GO" id="GO:0007165">
    <property type="term" value="P:signal transduction"/>
    <property type="evidence" value="ECO:0007669"/>
    <property type="project" value="TreeGrafter"/>
</dbReference>
<dbReference type="GO" id="GO:0004672">
    <property type="term" value="F:protein kinase activity"/>
    <property type="evidence" value="ECO:0007669"/>
    <property type="project" value="InterPro"/>
</dbReference>
<name>A0AAW1PXH4_9CHLO</name>
<dbReference type="SMART" id="SM00220">
    <property type="entry name" value="S_TKc"/>
    <property type="match status" value="1"/>
</dbReference>
<dbReference type="Gene3D" id="1.10.510.10">
    <property type="entry name" value="Transferase(Phosphotransferase) domain 1"/>
    <property type="match status" value="1"/>
</dbReference>
<sequence length="451" mass="48691">MSALKKPFAPPSANGTPLPPKPVARQTKTTNGGFPASSGIKGKLKGTARKMKSSTAALKRLVGQKLKCNNAPSSTKEQAKSKPLANSADLIGLGPLAAVPSPAKYPRTCAVKEHQRFTMSQDGYFRPVLVKGNPKVPGSEPPSIAPAEGTQLVNAATTHDLQGAQSMAKDPAHDPFALPFCTLGLYEIVSTLGSGPKGPTGSKSQFIANWQSKQLVNEIAMLRAAQGAPHVVPFLDAVYSVDGKQLEGFTMHASMGACTVKNLRRLYEGAGMYIPPLIMVRIAAAMATCAANLHRMNITHLDWKQDNILLDGQWDPSWHYLDFDMPTMVTDFGCGHRVPESEGVQHTVPSFMGANPYAAPELFAAFTMPIPIEDKPQVDLYAADVYTFGRALLSLALMQDPQEHTTFDEELARARAANPEGLNLIETDEYGAHADLIWLCSWMCNPDPTQR</sequence>
<dbReference type="InterPro" id="IPR000719">
    <property type="entry name" value="Prot_kinase_dom"/>
</dbReference>
<dbReference type="InterPro" id="IPR050167">
    <property type="entry name" value="Ser_Thr_protein_kinase"/>
</dbReference>
<dbReference type="GO" id="GO:0005524">
    <property type="term" value="F:ATP binding"/>
    <property type="evidence" value="ECO:0007669"/>
    <property type="project" value="InterPro"/>
</dbReference>
<feature type="region of interest" description="Disordered" evidence="1">
    <location>
        <begin position="1"/>
        <end position="52"/>
    </location>
</feature>
<dbReference type="PROSITE" id="PS50011">
    <property type="entry name" value="PROTEIN_KINASE_DOM"/>
    <property type="match status" value="1"/>
</dbReference>
<dbReference type="PANTHER" id="PTHR23257">
    <property type="entry name" value="SERINE-THREONINE PROTEIN KINASE"/>
    <property type="match status" value="1"/>
</dbReference>
<dbReference type="InterPro" id="IPR011009">
    <property type="entry name" value="Kinase-like_dom_sf"/>
</dbReference>
<organism evidence="3 4">
    <name type="scientific">Symbiochloris irregularis</name>
    <dbReference type="NCBI Taxonomy" id="706552"/>
    <lineage>
        <taxon>Eukaryota</taxon>
        <taxon>Viridiplantae</taxon>
        <taxon>Chlorophyta</taxon>
        <taxon>core chlorophytes</taxon>
        <taxon>Trebouxiophyceae</taxon>
        <taxon>Trebouxiales</taxon>
        <taxon>Trebouxiaceae</taxon>
        <taxon>Symbiochloris</taxon>
    </lineage>
</organism>
<evidence type="ECO:0000256" key="1">
    <source>
        <dbReference type="SAM" id="MobiDB-lite"/>
    </source>
</evidence>
<dbReference type="PANTHER" id="PTHR23257:SF963">
    <property type="entry name" value="AT08303P"/>
    <property type="match status" value="1"/>
</dbReference>
<evidence type="ECO:0000259" key="2">
    <source>
        <dbReference type="PROSITE" id="PS50011"/>
    </source>
</evidence>
<reference evidence="3 4" key="1">
    <citation type="journal article" date="2024" name="Nat. Commun.">
        <title>Phylogenomics reveals the evolutionary origins of lichenization in chlorophyte algae.</title>
        <authorList>
            <person name="Puginier C."/>
            <person name="Libourel C."/>
            <person name="Otte J."/>
            <person name="Skaloud P."/>
            <person name="Haon M."/>
            <person name="Grisel S."/>
            <person name="Petersen M."/>
            <person name="Berrin J.G."/>
            <person name="Delaux P.M."/>
            <person name="Dal Grande F."/>
            <person name="Keller J."/>
        </authorList>
    </citation>
    <scope>NUCLEOTIDE SEQUENCE [LARGE SCALE GENOMIC DNA]</scope>
    <source>
        <strain evidence="3 4">SAG 2036</strain>
    </source>
</reference>
<feature type="compositionally biased region" description="Basic residues" evidence="1">
    <location>
        <begin position="42"/>
        <end position="52"/>
    </location>
</feature>
<proteinExistence type="predicted"/>
<gene>
    <name evidence="3" type="ORF">WJX73_002402</name>
</gene>